<accession>A0AA39QX56</accession>
<sequence length="689" mass="75584">MYSAPPMPATSSMNGMGGGLIDGSGTINPAALNTPVNVLPTTSSINASITPRGQKRSRSPENGGDPFGVGADDDDQKPKKRGRPPKSKDSPTATTQQTATNSPDQLRTPQLQTQGLPQEPNITPTQATPPKSTPTKSAVVKALPTVRDHTTDQLTVEQDEYLPREYDEAGETKVSPTGEPLGGRQFKMRTFYVAHRGNKKFMLATECARVLGYRDSYLLFNKNRSLHKIIATQAEKDELIHQEILPYSYRSRQIAIVTAKSMFRQFGARVIEGGRRVRDDYWEAKAKKQGFTEEDMAGDKRPGATKAREATAALEASNNPLNPLAFGQQQDIIYAATTMNAPEHPHPQGPGYPGNPVKIEDSRQQAYGSIPRPRQEMPGAPYMDRTQPASPADIMHQAHNAAELNKQLAQQRKTRAKYLEDTWNKELKTPVSTPPQKVEQSPLVTQSPHLPTSSAMNPSQQTMLQHQSQMMSPQATYARQSQPHQQNPHAQSPGRTSMPSSIRPDLQHQQRSSISYTPSQQGPQTSPYGYPQPNPMWGHPPPQPQQSPLSAHHPQYSPSPHPQQQQQPQQHPPSQSPHTQHPQQPPQLHHSQSSGSMHSNLNYQTMAGMPTGPAGYSQAATMANVRAMYPPQQSSSPSHAQPQYIQQQATTAAQQVGMPGWAPRAPPPQQQQAQGGGWQQGGYPNSSGY</sequence>
<feature type="region of interest" description="Disordered" evidence="1">
    <location>
        <begin position="340"/>
        <end position="359"/>
    </location>
</feature>
<feature type="compositionally biased region" description="Polar residues" evidence="1">
    <location>
        <begin position="92"/>
        <end position="136"/>
    </location>
</feature>
<feature type="compositionally biased region" description="Polar residues" evidence="1">
    <location>
        <begin position="507"/>
        <end position="527"/>
    </location>
</feature>
<name>A0AA39QX56_9LECA</name>
<feature type="compositionally biased region" description="Polar residues" evidence="1">
    <location>
        <begin position="34"/>
        <end position="51"/>
    </location>
</feature>
<dbReference type="Proteomes" id="UP001166286">
    <property type="component" value="Unassembled WGS sequence"/>
</dbReference>
<evidence type="ECO:0000256" key="1">
    <source>
        <dbReference type="SAM" id="MobiDB-lite"/>
    </source>
</evidence>
<organism evidence="2 3">
    <name type="scientific">Cladonia borealis</name>
    <dbReference type="NCBI Taxonomy" id="184061"/>
    <lineage>
        <taxon>Eukaryota</taxon>
        <taxon>Fungi</taxon>
        <taxon>Dikarya</taxon>
        <taxon>Ascomycota</taxon>
        <taxon>Pezizomycotina</taxon>
        <taxon>Lecanoromycetes</taxon>
        <taxon>OSLEUM clade</taxon>
        <taxon>Lecanoromycetidae</taxon>
        <taxon>Lecanorales</taxon>
        <taxon>Lecanorineae</taxon>
        <taxon>Cladoniaceae</taxon>
        <taxon>Cladonia</taxon>
    </lineage>
</organism>
<evidence type="ECO:0008006" key="4">
    <source>
        <dbReference type="Google" id="ProtNLM"/>
    </source>
</evidence>
<keyword evidence="3" id="KW-1185">Reference proteome</keyword>
<comment type="caution">
    <text evidence="2">The sequence shown here is derived from an EMBL/GenBank/DDBJ whole genome shotgun (WGS) entry which is preliminary data.</text>
</comment>
<dbReference type="EMBL" id="JAFEKC020000018">
    <property type="protein sequence ID" value="KAK0509569.1"/>
    <property type="molecule type" value="Genomic_DNA"/>
</dbReference>
<dbReference type="Pfam" id="PF08624">
    <property type="entry name" value="CRC_subunit"/>
    <property type="match status" value="1"/>
</dbReference>
<dbReference type="InterPro" id="IPR013933">
    <property type="entry name" value="CRC_Rsc7/Swp82"/>
</dbReference>
<protein>
    <recommendedName>
        <fullName evidence="4">Nuclear localization protein</fullName>
    </recommendedName>
</protein>
<feature type="compositionally biased region" description="Low complexity" evidence="1">
    <location>
        <begin position="576"/>
        <end position="594"/>
    </location>
</feature>
<feature type="compositionally biased region" description="Polar residues" evidence="1">
    <location>
        <begin position="595"/>
        <end position="605"/>
    </location>
</feature>
<feature type="compositionally biased region" description="Polar residues" evidence="1">
    <location>
        <begin position="430"/>
        <end position="500"/>
    </location>
</feature>
<feature type="compositionally biased region" description="Pro residues" evidence="1">
    <location>
        <begin position="530"/>
        <end position="545"/>
    </location>
</feature>
<evidence type="ECO:0000313" key="3">
    <source>
        <dbReference type="Proteomes" id="UP001166286"/>
    </source>
</evidence>
<gene>
    <name evidence="2" type="ORF">JMJ35_007963</name>
</gene>
<dbReference type="AlphaFoldDB" id="A0AA39QX56"/>
<feature type="compositionally biased region" description="Low complexity" evidence="1">
    <location>
        <begin position="546"/>
        <end position="569"/>
    </location>
</feature>
<feature type="region of interest" description="Disordered" evidence="1">
    <location>
        <begin position="426"/>
        <end position="609"/>
    </location>
</feature>
<reference evidence="2" key="1">
    <citation type="submission" date="2023-03" db="EMBL/GenBank/DDBJ databases">
        <title>Complete genome of Cladonia borealis.</title>
        <authorList>
            <person name="Park H."/>
        </authorList>
    </citation>
    <scope>NUCLEOTIDE SEQUENCE</scope>
    <source>
        <strain evidence="2">ANT050790</strain>
    </source>
</reference>
<proteinExistence type="predicted"/>
<feature type="region of interest" description="Disordered" evidence="1">
    <location>
        <begin position="629"/>
        <end position="689"/>
    </location>
</feature>
<evidence type="ECO:0000313" key="2">
    <source>
        <dbReference type="EMBL" id="KAK0509569.1"/>
    </source>
</evidence>
<feature type="region of interest" description="Disordered" evidence="1">
    <location>
        <begin position="369"/>
        <end position="388"/>
    </location>
</feature>
<feature type="region of interest" description="Disordered" evidence="1">
    <location>
        <begin position="1"/>
        <end position="138"/>
    </location>
</feature>
<feature type="compositionally biased region" description="Low complexity" evidence="1">
    <location>
        <begin position="630"/>
        <end position="663"/>
    </location>
</feature>